<organism evidence="2 3">
    <name type="scientific">Caballeronia arationis</name>
    <dbReference type="NCBI Taxonomy" id="1777142"/>
    <lineage>
        <taxon>Bacteria</taxon>
        <taxon>Pseudomonadati</taxon>
        <taxon>Pseudomonadota</taxon>
        <taxon>Betaproteobacteria</taxon>
        <taxon>Burkholderiales</taxon>
        <taxon>Burkholderiaceae</taxon>
        <taxon>Caballeronia</taxon>
    </lineage>
</organism>
<comment type="caution">
    <text evidence="2">The sequence shown here is derived from an EMBL/GenBank/DDBJ whole genome shotgun (WGS) entry which is preliminary data.</text>
</comment>
<feature type="region of interest" description="Disordered" evidence="1">
    <location>
        <begin position="27"/>
        <end position="50"/>
    </location>
</feature>
<dbReference type="AlphaFoldDB" id="A0A7Z7I7H4"/>
<dbReference type="EMBL" id="OCSU01000002">
    <property type="protein sequence ID" value="SOE80715.1"/>
    <property type="molecule type" value="Genomic_DNA"/>
</dbReference>
<evidence type="ECO:0000256" key="1">
    <source>
        <dbReference type="SAM" id="MobiDB-lite"/>
    </source>
</evidence>
<proteinExistence type="predicted"/>
<reference evidence="2 3" key="1">
    <citation type="submission" date="2017-09" db="EMBL/GenBank/DDBJ databases">
        <authorList>
            <person name="Varghese N."/>
            <person name="Submissions S."/>
        </authorList>
    </citation>
    <scope>NUCLEOTIDE SEQUENCE [LARGE SCALE GENOMIC DNA]</scope>
    <source>
        <strain evidence="2 3">OK806</strain>
    </source>
</reference>
<evidence type="ECO:0000313" key="2">
    <source>
        <dbReference type="EMBL" id="SOE80715.1"/>
    </source>
</evidence>
<keyword evidence="3" id="KW-1185">Reference proteome</keyword>
<dbReference type="Proteomes" id="UP000219522">
    <property type="component" value="Unassembled WGS sequence"/>
</dbReference>
<evidence type="ECO:0000313" key="3">
    <source>
        <dbReference type="Proteomes" id="UP000219522"/>
    </source>
</evidence>
<protein>
    <submittedName>
        <fullName evidence="2">Uncharacterized protein</fullName>
    </submittedName>
</protein>
<sequence length="50" mass="5564">MQFDPGLLLPAFMPIRSTRSKQALDIPHARGHAPTIRHSRETSDGGVKIR</sequence>
<name>A0A7Z7I7H4_9BURK</name>
<gene>
    <name evidence="2" type="ORF">SAMN05446927_3958</name>
</gene>
<accession>A0A7Z7I7H4</accession>